<evidence type="ECO:0000313" key="2">
    <source>
        <dbReference type="EMBL" id="KAJ1358906.1"/>
    </source>
</evidence>
<dbReference type="EMBL" id="JAHQIW010003510">
    <property type="protein sequence ID" value="KAJ1358906.1"/>
    <property type="molecule type" value="Genomic_DNA"/>
</dbReference>
<dbReference type="AlphaFoldDB" id="A0AAD5N2L7"/>
<feature type="region of interest" description="Disordered" evidence="1">
    <location>
        <begin position="1"/>
        <end position="36"/>
    </location>
</feature>
<dbReference type="Proteomes" id="UP001196413">
    <property type="component" value="Unassembled WGS sequence"/>
</dbReference>
<reference evidence="2" key="1">
    <citation type="submission" date="2021-06" db="EMBL/GenBank/DDBJ databases">
        <title>Parelaphostrongylus tenuis whole genome reference sequence.</title>
        <authorList>
            <person name="Garwood T.J."/>
            <person name="Larsen P.A."/>
            <person name="Fountain-Jones N.M."/>
            <person name="Garbe J.R."/>
            <person name="Macchietto M.G."/>
            <person name="Kania S.A."/>
            <person name="Gerhold R.W."/>
            <person name="Richards J.E."/>
            <person name="Wolf T.M."/>
        </authorList>
    </citation>
    <scope>NUCLEOTIDE SEQUENCE</scope>
    <source>
        <strain evidence="2">MNPRO001-30</strain>
        <tissue evidence="2">Meninges</tissue>
    </source>
</reference>
<proteinExistence type="predicted"/>
<sequence length="104" mass="11808">MSHPSSHHPWAVHPRHSSGRLLDSSTLFPPPSSWTHPTRCEWSLGNRDNRGRRANVHGEFAKNCKEPNEFCGYGLKGTARRLTKESCYDSLGIDCIIKDFTLRC</sequence>
<gene>
    <name evidence="2" type="ORF">KIN20_017473</name>
</gene>
<name>A0AAD5N2L7_PARTN</name>
<evidence type="ECO:0000256" key="1">
    <source>
        <dbReference type="SAM" id="MobiDB-lite"/>
    </source>
</evidence>
<evidence type="ECO:0000313" key="3">
    <source>
        <dbReference type="Proteomes" id="UP001196413"/>
    </source>
</evidence>
<comment type="caution">
    <text evidence="2">The sequence shown here is derived from an EMBL/GenBank/DDBJ whole genome shotgun (WGS) entry which is preliminary data.</text>
</comment>
<accession>A0AAD5N2L7</accession>
<protein>
    <submittedName>
        <fullName evidence="2">Uncharacterized protein</fullName>
    </submittedName>
</protein>
<organism evidence="2 3">
    <name type="scientific">Parelaphostrongylus tenuis</name>
    <name type="common">Meningeal worm</name>
    <dbReference type="NCBI Taxonomy" id="148309"/>
    <lineage>
        <taxon>Eukaryota</taxon>
        <taxon>Metazoa</taxon>
        <taxon>Ecdysozoa</taxon>
        <taxon>Nematoda</taxon>
        <taxon>Chromadorea</taxon>
        <taxon>Rhabditida</taxon>
        <taxon>Rhabditina</taxon>
        <taxon>Rhabditomorpha</taxon>
        <taxon>Strongyloidea</taxon>
        <taxon>Metastrongylidae</taxon>
        <taxon>Parelaphostrongylus</taxon>
    </lineage>
</organism>
<keyword evidence="3" id="KW-1185">Reference proteome</keyword>